<keyword evidence="1 6" id="KW-1277">Toxin-antitoxin system</keyword>
<comment type="caution">
    <text evidence="6">Lacks conserved residue(s) required for the propagation of feature annotation.</text>
</comment>
<evidence type="ECO:0000256" key="4">
    <source>
        <dbReference type="ARBA" id="ARBA00022801"/>
    </source>
</evidence>
<dbReference type="OrthoDB" id="1525146at2"/>
<reference evidence="8 9" key="1">
    <citation type="submission" date="2019-05" db="EMBL/GenBank/DDBJ databases">
        <title>Nakamurella sp. N5BH11, whole genome shotgun sequence.</title>
        <authorList>
            <person name="Tuo L."/>
        </authorList>
    </citation>
    <scope>NUCLEOTIDE SEQUENCE [LARGE SCALE GENOMIC DNA]</scope>
    <source>
        <strain evidence="8 9">N5BH11</strain>
    </source>
</reference>
<comment type="caution">
    <text evidence="8">The sequence shown here is derived from an EMBL/GenBank/DDBJ whole genome shotgun (WGS) entry which is preliminary data.</text>
</comment>
<dbReference type="EC" id="3.1.-.-" evidence="6"/>
<dbReference type="EMBL" id="SZZH01000007">
    <property type="protein sequence ID" value="TKV56426.1"/>
    <property type="molecule type" value="Genomic_DNA"/>
</dbReference>
<evidence type="ECO:0000256" key="3">
    <source>
        <dbReference type="ARBA" id="ARBA00022723"/>
    </source>
</evidence>
<dbReference type="InterPro" id="IPR002716">
    <property type="entry name" value="PIN_dom"/>
</dbReference>
<sequence>MIVYIESSAAAKLLVAEAESSALVRHLDHLAQDGGELVAGALLDTELRRLAVRTGLDQTSVSAVLDRIDVVDLDRDVFRAAGLLPGANLRSLDALHVAVALRLDVDAFLTYDERQAQAAHASGLATIAPR</sequence>
<evidence type="ECO:0000256" key="2">
    <source>
        <dbReference type="ARBA" id="ARBA00022722"/>
    </source>
</evidence>
<feature type="domain" description="PIN" evidence="7">
    <location>
        <begin position="3"/>
        <end position="119"/>
    </location>
</feature>
<keyword evidence="4 6" id="KW-0378">Hydrolase</keyword>
<dbReference type="HAMAP" id="MF_00265">
    <property type="entry name" value="VapC_Nob1"/>
    <property type="match status" value="1"/>
</dbReference>
<dbReference type="InterPro" id="IPR022907">
    <property type="entry name" value="VapC_family"/>
</dbReference>
<evidence type="ECO:0000256" key="1">
    <source>
        <dbReference type="ARBA" id="ARBA00022649"/>
    </source>
</evidence>
<dbReference type="RefSeq" id="WP_137451695.1">
    <property type="nucleotide sequence ID" value="NZ_SZZH01000007.1"/>
</dbReference>
<keyword evidence="2 6" id="KW-0540">Nuclease</keyword>
<feature type="binding site" evidence="6">
    <location>
        <position position="93"/>
    </location>
    <ligand>
        <name>Mg(2+)</name>
        <dbReference type="ChEBI" id="CHEBI:18420"/>
    </ligand>
</feature>
<dbReference type="SUPFAM" id="SSF88723">
    <property type="entry name" value="PIN domain-like"/>
    <property type="match status" value="1"/>
</dbReference>
<dbReference type="GO" id="GO:0004540">
    <property type="term" value="F:RNA nuclease activity"/>
    <property type="evidence" value="ECO:0007669"/>
    <property type="project" value="InterPro"/>
</dbReference>
<comment type="function">
    <text evidence="6">Toxic component of a toxin-antitoxin (TA) system. An RNase.</text>
</comment>
<proteinExistence type="inferred from homology"/>
<keyword evidence="6" id="KW-0800">Toxin</keyword>
<dbReference type="Proteomes" id="UP000306985">
    <property type="component" value="Unassembled WGS sequence"/>
</dbReference>
<protein>
    <recommendedName>
        <fullName evidence="6">Ribonuclease VapC</fullName>
        <shortName evidence="6">RNase VapC</shortName>
        <ecNumber evidence="6">3.1.-.-</ecNumber>
    </recommendedName>
    <alternativeName>
        <fullName evidence="6">Toxin VapC</fullName>
    </alternativeName>
</protein>
<dbReference type="GO" id="GO:0016787">
    <property type="term" value="F:hydrolase activity"/>
    <property type="evidence" value="ECO:0007669"/>
    <property type="project" value="UniProtKB-KW"/>
</dbReference>
<evidence type="ECO:0000313" key="8">
    <source>
        <dbReference type="EMBL" id="TKV56426.1"/>
    </source>
</evidence>
<evidence type="ECO:0000256" key="5">
    <source>
        <dbReference type="ARBA" id="ARBA00022842"/>
    </source>
</evidence>
<dbReference type="Pfam" id="PF01850">
    <property type="entry name" value="PIN"/>
    <property type="match status" value="1"/>
</dbReference>
<dbReference type="AlphaFoldDB" id="A0A4U6Q980"/>
<evidence type="ECO:0000259" key="7">
    <source>
        <dbReference type="Pfam" id="PF01850"/>
    </source>
</evidence>
<evidence type="ECO:0000313" key="9">
    <source>
        <dbReference type="Proteomes" id="UP000306985"/>
    </source>
</evidence>
<dbReference type="Gene3D" id="3.40.50.1010">
    <property type="entry name" value="5'-nuclease"/>
    <property type="match status" value="1"/>
</dbReference>
<evidence type="ECO:0000256" key="6">
    <source>
        <dbReference type="HAMAP-Rule" id="MF_00265"/>
    </source>
</evidence>
<gene>
    <name evidence="6" type="primary">vapC</name>
    <name evidence="8" type="ORF">FDO65_20970</name>
</gene>
<keyword evidence="3 6" id="KW-0479">Metal-binding</keyword>
<dbReference type="InterPro" id="IPR029060">
    <property type="entry name" value="PIN-like_dom_sf"/>
</dbReference>
<dbReference type="GO" id="GO:0000287">
    <property type="term" value="F:magnesium ion binding"/>
    <property type="evidence" value="ECO:0007669"/>
    <property type="project" value="UniProtKB-UniRule"/>
</dbReference>
<keyword evidence="5 6" id="KW-0460">Magnesium</keyword>
<comment type="similarity">
    <text evidence="6">Belongs to the PINc/VapC protein family.</text>
</comment>
<accession>A0A4U6Q980</accession>
<dbReference type="CDD" id="cd09874">
    <property type="entry name" value="PIN_MT3492-like"/>
    <property type="match status" value="1"/>
</dbReference>
<comment type="cofactor">
    <cofactor evidence="6">
        <name>Mg(2+)</name>
        <dbReference type="ChEBI" id="CHEBI:18420"/>
    </cofactor>
</comment>
<dbReference type="GO" id="GO:0090729">
    <property type="term" value="F:toxin activity"/>
    <property type="evidence" value="ECO:0007669"/>
    <property type="project" value="UniProtKB-KW"/>
</dbReference>
<name>A0A4U6Q980_9ACTN</name>
<organism evidence="8 9">
    <name type="scientific">Nakamurella flava</name>
    <dbReference type="NCBI Taxonomy" id="2576308"/>
    <lineage>
        <taxon>Bacteria</taxon>
        <taxon>Bacillati</taxon>
        <taxon>Actinomycetota</taxon>
        <taxon>Actinomycetes</taxon>
        <taxon>Nakamurellales</taxon>
        <taxon>Nakamurellaceae</taxon>
        <taxon>Nakamurella</taxon>
    </lineage>
</organism>
<keyword evidence="9" id="KW-1185">Reference proteome</keyword>